<feature type="domain" description="HTH cro/C1-type" evidence="1">
    <location>
        <begin position="30"/>
        <end position="63"/>
    </location>
</feature>
<dbReference type="InterPro" id="IPR001387">
    <property type="entry name" value="Cro/C1-type_HTH"/>
</dbReference>
<evidence type="ECO:0000313" key="3">
    <source>
        <dbReference type="Proteomes" id="UP001614391"/>
    </source>
</evidence>
<proteinExistence type="predicted"/>
<dbReference type="EMBL" id="JBITYT010000012">
    <property type="protein sequence ID" value="MFI9122786.1"/>
    <property type="molecule type" value="Genomic_DNA"/>
</dbReference>
<evidence type="ECO:0000313" key="2">
    <source>
        <dbReference type="EMBL" id="MFI9122786.1"/>
    </source>
</evidence>
<dbReference type="CDD" id="cd00093">
    <property type="entry name" value="HTH_XRE"/>
    <property type="match status" value="1"/>
</dbReference>
<dbReference type="Pfam" id="PF19054">
    <property type="entry name" value="DUF5753"/>
    <property type="match status" value="1"/>
</dbReference>
<dbReference type="InterPro" id="IPR010982">
    <property type="entry name" value="Lambda_DNA-bd_dom_sf"/>
</dbReference>
<reference evidence="2 3" key="1">
    <citation type="submission" date="2024-10" db="EMBL/GenBank/DDBJ databases">
        <title>The Natural Products Discovery Center: Release of the First 8490 Sequenced Strains for Exploring Actinobacteria Biosynthetic Diversity.</title>
        <authorList>
            <person name="Kalkreuter E."/>
            <person name="Kautsar S.A."/>
            <person name="Yang D."/>
            <person name="Bader C.D."/>
            <person name="Teijaro C.N."/>
            <person name="Fluegel L."/>
            <person name="Davis C.M."/>
            <person name="Simpson J.R."/>
            <person name="Lauterbach L."/>
            <person name="Steele A.D."/>
            <person name="Gui C."/>
            <person name="Meng S."/>
            <person name="Li G."/>
            <person name="Viehrig K."/>
            <person name="Ye F."/>
            <person name="Su P."/>
            <person name="Kiefer A.F."/>
            <person name="Nichols A."/>
            <person name="Cepeda A.J."/>
            <person name="Yan W."/>
            <person name="Fan B."/>
            <person name="Jiang Y."/>
            <person name="Adhikari A."/>
            <person name="Zheng C.-J."/>
            <person name="Schuster L."/>
            <person name="Cowan T.M."/>
            <person name="Smanski M.J."/>
            <person name="Chevrette M.G."/>
            <person name="De Carvalho L.P.S."/>
            <person name="Shen B."/>
        </authorList>
    </citation>
    <scope>NUCLEOTIDE SEQUENCE [LARGE SCALE GENOMIC DNA]</scope>
    <source>
        <strain evidence="2 3">NPDC053346</strain>
    </source>
</reference>
<dbReference type="PROSITE" id="PS50943">
    <property type="entry name" value="HTH_CROC1"/>
    <property type="match status" value="1"/>
</dbReference>
<name>A0ABW8CYU8_STRBI</name>
<dbReference type="Gene3D" id="1.10.260.40">
    <property type="entry name" value="lambda repressor-like DNA-binding domains"/>
    <property type="match status" value="1"/>
</dbReference>
<comment type="caution">
    <text evidence="2">The sequence shown here is derived from an EMBL/GenBank/DDBJ whole genome shotgun (WGS) entry which is preliminary data.</text>
</comment>
<gene>
    <name evidence="2" type="ORF">ACIGW0_25925</name>
</gene>
<dbReference type="SUPFAM" id="SSF47413">
    <property type="entry name" value="lambda repressor-like DNA-binding domains"/>
    <property type="match status" value="1"/>
</dbReference>
<organism evidence="2 3">
    <name type="scientific">Streptomyces bikiniensis</name>
    <dbReference type="NCBI Taxonomy" id="1896"/>
    <lineage>
        <taxon>Bacteria</taxon>
        <taxon>Bacillati</taxon>
        <taxon>Actinomycetota</taxon>
        <taxon>Actinomycetes</taxon>
        <taxon>Kitasatosporales</taxon>
        <taxon>Streptomycetaceae</taxon>
        <taxon>Streptomyces</taxon>
    </lineage>
</organism>
<dbReference type="InterPro" id="IPR043917">
    <property type="entry name" value="DUF5753"/>
</dbReference>
<sequence>MGEGQLAGQGKKRAGEEEYPTIWVAYGKLVKLFRRRANLTQQDLADATGYSYEQVASIEQGRRPAKVAFTKAAERVLGAGGVLRELQEEVDRAKLPKFFQDFALIETEAVSRFAYDPLVVPGLLQTPEYAKALLQSHCPPLDDEIVEQRLEGRLERQRLLTRRPVIEFSFVIGEAVLRCPVGGAEVLDAQLRHLLRCVELRNVSVQVMPTSQGSHAGLHGPMVLLETTSHRQVAYFESHGEGVVITDPGKVSMFGLRYGKLRTQALSGTESVRFIECLLGAA</sequence>
<dbReference type="RefSeq" id="WP_399619209.1">
    <property type="nucleotide sequence ID" value="NZ_JBITYT010000012.1"/>
</dbReference>
<dbReference type="Pfam" id="PF13560">
    <property type="entry name" value="HTH_31"/>
    <property type="match status" value="1"/>
</dbReference>
<dbReference type="SMART" id="SM00530">
    <property type="entry name" value="HTH_XRE"/>
    <property type="match status" value="1"/>
</dbReference>
<evidence type="ECO:0000259" key="1">
    <source>
        <dbReference type="PROSITE" id="PS50943"/>
    </source>
</evidence>
<protein>
    <submittedName>
        <fullName evidence="2">Helix-turn-helix transcriptional regulator</fullName>
    </submittedName>
</protein>
<dbReference type="Proteomes" id="UP001614391">
    <property type="component" value="Unassembled WGS sequence"/>
</dbReference>
<keyword evidence="3" id="KW-1185">Reference proteome</keyword>
<accession>A0ABW8CYU8</accession>